<keyword evidence="2" id="KW-0812">Transmembrane</keyword>
<reference evidence="3" key="1">
    <citation type="submission" date="2023-07" db="EMBL/GenBank/DDBJ databases">
        <title>Sequencing the genomes of 1000 actinobacteria strains.</title>
        <authorList>
            <person name="Klenk H.-P."/>
        </authorList>
    </citation>
    <scope>NUCLEOTIDE SEQUENCE</scope>
    <source>
        <strain evidence="3">DSM 44707</strain>
    </source>
</reference>
<protein>
    <submittedName>
        <fullName evidence="3">Uncharacterized protein</fullName>
    </submittedName>
</protein>
<feature type="compositionally biased region" description="Basic and acidic residues" evidence="1">
    <location>
        <begin position="84"/>
        <end position="96"/>
    </location>
</feature>
<gene>
    <name evidence="3" type="ORF">J2S41_006053</name>
</gene>
<keyword evidence="2" id="KW-0472">Membrane</keyword>
<evidence type="ECO:0000256" key="2">
    <source>
        <dbReference type="SAM" id="Phobius"/>
    </source>
</evidence>
<name>A0AAE3YTB8_9ACTN</name>
<sequence>MLAQNNFGDTREGGLTGPLGLLIIVLMAIATVFLIRSMNKRLRRLPESFPPPTAGSGTSDTGTAAKADDGEEKVLDPTDPEADTAAREARESAPKN</sequence>
<evidence type="ECO:0000313" key="4">
    <source>
        <dbReference type="Proteomes" id="UP001183643"/>
    </source>
</evidence>
<proteinExistence type="predicted"/>
<keyword evidence="4" id="KW-1185">Reference proteome</keyword>
<comment type="caution">
    <text evidence="3">The sequence shown here is derived from an EMBL/GenBank/DDBJ whole genome shotgun (WGS) entry which is preliminary data.</text>
</comment>
<organism evidence="3 4">
    <name type="scientific">Catenuloplanes atrovinosus</name>
    <dbReference type="NCBI Taxonomy" id="137266"/>
    <lineage>
        <taxon>Bacteria</taxon>
        <taxon>Bacillati</taxon>
        <taxon>Actinomycetota</taxon>
        <taxon>Actinomycetes</taxon>
        <taxon>Micromonosporales</taxon>
        <taxon>Micromonosporaceae</taxon>
        <taxon>Catenuloplanes</taxon>
    </lineage>
</organism>
<feature type="compositionally biased region" description="Basic and acidic residues" evidence="1">
    <location>
        <begin position="66"/>
        <end position="76"/>
    </location>
</feature>
<feature type="transmembrane region" description="Helical" evidence="2">
    <location>
        <begin position="15"/>
        <end position="35"/>
    </location>
</feature>
<evidence type="ECO:0000256" key="1">
    <source>
        <dbReference type="SAM" id="MobiDB-lite"/>
    </source>
</evidence>
<evidence type="ECO:0000313" key="3">
    <source>
        <dbReference type="EMBL" id="MDR7279275.1"/>
    </source>
</evidence>
<feature type="compositionally biased region" description="Low complexity" evidence="1">
    <location>
        <begin position="54"/>
        <end position="65"/>
    </location>
</feature>
<dbReference type="AlphaFoldDB" id="A0AAE3YTB8"/>
<feature type="region of interest" description="Disordered" evidence="1">
    <location>
        <begin position="44"/>
        <end position="96"/>
    </location>
</feature>
<dbReference type="Proteomes" id="UP001183643">
    <property type="component" value="Unassembled WGS sequence"/>
</dbReference>
<keyword evidence="2" id="KW-1133">Transmembrane helix</keyword>
<accession>A0AAE3YTB8</accession>
<dbReference type="EMBL" id="JAVDYB010000001">
    <property type="protein sequence ID" value="MDR7279275.1"/>
    <property type="molecule type" value="Genomic_DNA"/>
</dbReference>